<feature type="transmembrane region" description="Helical" evidence="6">
    <location>
        <begin position="126"/>
        <end position="143"/>
    </location>
</feature>
<evidence type="ECO:0000256" key="3">
    <source>
        <dbReference type="ARBA" id="ARBA00022692"/>
    </source>
</evidence>
<dbReference type="PANTHER" id="PTHR42920">
    <property type="entry name" value="OS03G0707200 PROTEIN-RELATED"/>
    <property type="match status" value="1"/>
</dbReference>
<feature type="transmembrane region" description="Helical" evidence="6">
    <location>
        <begin position="298"/>
        <end position="315"/>
    </location>
</feature>
<proteinExistence type="predicted"/>
<dbReference type="KEGG" id="pacr:FXN63_17150"/>
<name>A0A5C0B093_9BURK</name>
<keyword evidence="3 6" id="KW-0812">Transmembrane</keyword>
<feature type="transmembrane region" description="Helical" evidence="6">
    <location>
        <begin position="97"/>
        <end position="120"/>
    </location>
</feature>
<feature type="transmembrane region" description="Helical" evidence="6">
    <location>
        <begin position="176"/>
        <end position="198"/>
    </location>
</feature>
<feature type="transmembrane region" description="Helical" evidence="6">
    <location>
        <begin position="276"/>
        <end position="292"/>
    </location>
</feature>
<gene>
    <name evidence="8" type="ORF">FXN63_17150</name>
</gene>
<feature type="transmembrane region" description="Helical" evidence="6">
    <location>
        <begin position="25"/>
        <end position="44"/>
    </location>
</feature>
<dbReference type="RefSeq" id="WP_148816423.1">
    <property type="nucleotide sequence ID" value="NZ_CP043046.1"/>
</dbReference>
<feature type="domain" description="EamA" evidence="7">
    <location>
        <begin position="27"/>
        <end position="166"/>
    </location>
</feature>
<dbReference type="InterPro" id="IPR000620">
    <property type="entry name" value="EamA_dom"/>
</dbReference>
<evidence type="ECO:0000256" key="5">
    <source>
        <dbReference type="ARBA" id="ARBA00023136"/>
    </source>
</evidence>
<dbReference type="Gene3D" id="1.10.3730.20">
    <property type="match status" value="1"/>
</dbReference>
<sequence length="319" mass="34142">MSSPASPPTSSPAAPPVQAGSRRNLIIGMSLAALGAILFSGKAIVAKLTYRYGVDAVTLIAFRMIFSFPFFLLIAYAERQRAKKRNALLSRRDGARIIVLGLLGYYLASFLDFLGLEYISAGLERLILFLTPTIVVLITVLVLRRPVTKRELLALGVSYGGILLVFVHDASLGGGAVVLGSLLVLASAVSYSCYLILSGELLARVGATRLVAYAMCVSSVACVIQYLLVHPAAKLFQQPPEVYGYSLLNAVLCTVAPVFATMWAVQRIGPPSASQMGMVGPVSTLFLGAWLLDEPITSWQLSGMSLVLVGIFILSRKKV</sequence>
<evidence type="ECO:0000313" key="8">
    <source>
        <dbReference type="EMBL" id="QEI07376.1"/>
    </source>
</evidence>
<evidence type="ECO:0000256" key="1">
    <source>
        <dbReference type="ARBA" id="ARBA00004651"/>
    </source>
</evidence>
<dbReference type="Proteomes" id="UP000325161">
    <property type="component" value="Chromosome"/>
</dbReference>
<evidence type="ECO:0000256" key="2">
    <source>
        <dbReference type="ARBA" id="ARBA00022475"/>
    </source>
</evidence>
<feature type="domain" description="EamA" evidence="7">
    <location>
        <begin position="179"/>
        <end position="315"/>
    </location>
</feature>
<feature type="transmembrane region" description="Helical" evidence="6">
    <location>
        <begin position="152"/>
        <end position="170"/>
    </location>
</feature>
<dbReference type="OrthoDB" id="9813617at2"/>
<dbReference type="EMBL" id="CP043046">
    <property type="protein sequence ID" value="QEI07376.1"/>
    <property type="molecule type" value="Genomic_DNA"/>
</dbReference>
<dbReference type="InterPro" id="IPR037185">
    <property type="entry name" value="EmrE-like"/>
</dbReference>
<feature type="transmembrane region" description="Helical" evidence="6">
    <location>
        <begin position="210"/>
        <end position="230"/>
    </location>
</feature>
<keyword evidence="9" id="KW-1185">Reference proteome</keyword>
<evidence type="ECO:0000259" key="7">
    <source>
        <dbReference type="Pfam" id="PF00892"/>
    </source>
</evidence>
<dbReference type="GO" id="GO:0005886">
    <property type="term" value="C:plasma membrane"/>
    <property type="evidence" value="ECO:0007669"/>
    <property type="project" value="UniProtKB-SubCell"/>
</dbReference>
<organism evidence="8 9">
    <name type="scientific">Pigmentiphaga aceris</name>
    <dbReference type="NCBI Taxonomy" id="1940612"/>
    <lineage>
        <taxon>Bacteria</taxon>
        <taxon>Pseudomonadati</taxon>
        <taxon>Pseudomonadota</taxon>
        <taxon>Betaproteobacteria</taxon>
        <taxon>Burkholderiales</taxon>
        <taxon>Alcaligenaceae</taxon>
        <taxon>Pigmentiphaga</taxon>
    </lineage>
</organism>
<evidence type="ECO:0000256" key="6">
    <source>
        <dbReference type="SAM" id="Phobius"/>
    </source>
</evidence>
<keyword evidence="4 6" id="KW-1133">Transmembrane helix</keyword>
<dbReference type="PANTHER" id="PTHR42920:SF5">
    <property type="entry name" value="EAMA DOMAIN-CONTAINING PROTEIN"/>
    <property type="match status" value="1"/>
</dbReference>
<evidence type="ECO:0000313" key="9">
    <source>
        <dbReference type="Proteomes" id="UP000325161"/>
    </source>
</evidence>
<dbReference type="Pfam" id="PF00892">
    <property type="entry name" value="EamA"/>
    <property type="match status" value="2"/>
</dbReference>
<evidence type="ECO:0000256" key="4">
    <source>
        <dbReference type="ARBA" id="ARBA00022989"/>
    </source>
</evidence>
<protein>
    <submittedName>
        <fullName evidence="8">DMT family transporter</fullName>
    </submittedName>
</protein>
<reference evidence="8 9" key="1">
    <citation type="submission" date="2019-08" db="EMBL/GenBank/DDBJ databases">
        <title>Amphibian skin-associated Pigmentiphaga: genome sequence and occurrence across geography and hosts.</title>
        <authorList>
            <person name="Bletz M.C."/>
            <person name="Bunk B."/>
            <person name="Sproeer C."/>
            <person name="Biwer P."/>
            <person name="Reiter S."/>
            <person name="Rabemananjara F.C.E."/>
            <person name="Schulz S."/>
            <person name="Overmann J."/>
            <person name="Vences M."/>
        </authorList>
    </citation>
    <scope>NUCLEOTIDE SEQUENCE [LARGE SCALE GENOMIC DNA]</scope>
    <source>
        <strain evidence="8 9">Mada1488</strain>
    </source>
</reference>
<accession>A0A5C0B093</accession>
<dbReference type="AlphaFoldDB" id="A0A5C0B093"/>
<comment type="subcellular location">
    <subcellularLocation>
        <location evidence="1">Cell membrane</location>
        <topology evidence="1">Multi-pass membrane protein</topology>
    </subcellularLocation>
</comment>
<feature type="transmembrane region" description="Helical" evidence="6">
    <location>
        <begin position="56"/>
        <end position="76"/>
    </location>
</feature>
<feature type="transmembrane region" description="Helical" evidence="6">
    <location>
        <begin position="242"/>
        <end position="264"/>
    </location>
</feature>
<dbReference type="InterPro" id="IPR051258">
    <property type="entry name" value="Diverse_Substrate_Transporter"/>
</dbReference>
<dbReference type="SUPFAM" id="SSF103481">
    <property type="entry name" value="Multidrug resistance efflux transporter EmrE"/>
    <property type="match status" value="2"/>
</dbReference>
<keyword evidence="5 6" id="KW-0472">Membrane</keyword>
<keyword evidence="2" id="KW-1003">Cell membrane</keyword>